<dbReference type="InterPro" id="IPR002711">
    <property type="entry name" value="HNH"/>
</dbReference>
<feature type="domain" description="Cytochrome c" evidence="5">
    <location>
        <begin position="52"/>
        <end position="136"/>
    </location>
</feature>
<feature type="region of interest" description="Disordered" evidence="4">
    <location>
        <begin position="82"/>
        <end position="136"/>
    </location>
</feature>
<name>A0A949PPE0_9HYPH</name>
<dbReference type="GO" id="GO:0020037">
    <property type="term" value="F:heme binding"/>
    <property type="evidence" value="ECO:0007669"/>
    <property type="project" value="InterPro"/>
</dbReference>
<dbReference type="CDD" id="cd00085">
    <property type="entry name" value="HNHc"/>
    <property type="match status" value="1"/>
</dbReference>
<keyword evidence="1 3" id="KW-0479">Metal-binding</keyword>
<protein>
    <submittedName>
        <fullName evidence="6">HNH endonuclease</fullName>
    </submittedName>
</protein>
<dbReference type="PROSITE" id="PS51007">
    <property type="entry name" value="CYTC"/>
    <property type="match status" value="1"/>
</dbReference>
<evidence type="ECO:0000256" key="1">
    <source>
        <dbReference type="ARBA" id="ARBA00022723"/>
    </source>
</evidence>
<evidence type="ECO:0000313" key="6">
    <source>
        <dbReference type="EMBL" id="MBV2144199.1"/>
    </source>
</evidence>
<sequence length="136" mass="14829">MARREFSKEVKRAALKRSGMKCEAVGKMYGFKPGQRCGVSLSVGIQYDHIIADSIGGEPTLDNCAAVCMSCHGYKTRTVDTPRAAKTKRMSDKAKGIVRPSSALAAKVKTPKRLTREPTPRKRDIFGRPVSEGISS</sequence>
<dbReference type="Proteomes" id="UP000752297">
    <property type="component" value="Unassembled WGS sequence"/>
</dbReference>
<keyword evidence="6" id="KW-0540">Nuclease</keyword>
<dbReference type="GO" id="GO:0004519">
    <property type="term" value="F:endonuclease activity"/>
    <property type="evidence" value="ECO:0007669"/>
    <property type="project" value="UniProtKB-KW"/>
</dbReference>
<keyword evidence="7" id="KW-1185">Reference proteome</keyword>
<keyword evidence="6" id="KW-0255">Endonuclease</keyword>
<dbReference type="Pfam" id="PF01844">
    <property type="entry name" value="HNH"/>
    <property type="match status" value="1"/>
</dbReference>
<dbReference type="AlphaFoldDB" id="A0A949PPE0"/>
<proteinExistence type="predicted"/>
<dbReference type="InterPro" id="IPR003615">
    <property type="entry name" value="HNH_nuc"/>
</dbReference>
<organism evidence="6 7">
    <name type="scientific">Falsochrobactrum tianjinense</name>
    <dbReference type="NCBI Taxonomy" id="2706015"/>
    <lineage>
        <taxon>Bacteria</taxon>
        <taxon>Pseudomonadati</taxon>
        <taxon>Pseudomonadota</taxon>
        <taxon>Alphaproteobacteria</taxon>
        <taxon>Hyphomicrobiales</taxon>
        <taxon>Brucellaceae</taxon>
        <taxon>Falsochrobactrum</taxon>
    </lineage>
</organism>
<reference evidence="6 7" key="1">
    <citation type="submission" date="2021-06" db="EMBL/GenBank/DDBJ databases">
        <title>Falsochrobactrum tianjin sp.nov., a new petroleum-degrading bacteria isolated from oily soils.</title>
        <authorList>
            <person name="Chen G."/>
            <person name="Chen H."/>
            <person name="Tian J."/>
            <person name="Qing J."/>
            <person name="Zhong L."/>
            <person name="Ma W."/>
            <person name="Song Y."/>
            <person name="Cui X."/>
            <person name="Yan B."/>
        </authorList>
    </citation>
    <scope>NUCLEOTIDE SEQUENCE [LARGE SCALE GENOMIC DNA]</scope>
    <source>
        <strain evidence="6 7">TDYN1</strain>
    </source>
</reference>
<accession>A0A949PPE0</accession>
<dbReference type="EMBL" id="JAHRVA010000005">
    <property type="protein sequence ID" value="MBV2144199.1"/>
    <property type="molecule type" value="Genomic_DNA"/>
</dbReference>
<evidence type="ECO:0000256" key="2">
    <source>
        <dbReference type="ARBA" id="ARBA00023004"/>
    </source>
</evidence>
<dbReference type="GO" id="GO:0003676">
    <property type="term" value="F:nucleic acid binding"/>
    <property type="evidence" value="ECO:0007669"/>
    <property type="project" value="InterPro"/>
</dbReference>
<dbReference type="GO" id="GO:0008270">
    <property type="term" value="F:zinc ion binding"/>
    <property type="evidence" value="ECO:0007669"/>
    <property type="project" value="InterPro"/>
</dbReference>
<evidence type="ECO:0000256" key="3">
    <source>
        <dbReference type="PROSITE-ProRule" id="PRU00433"/>
    </source>
</evidence>
<dbReference type="SMART" id="SM00507">
    <property type="entry name" value="HNHc"/>
    <property type="match status" value="1"/>
</dbReference>
<dbReference type="RefSeq" id="WP_217678202.1">
    <property type="nucleotide sequence ID" value="NZ_JAHRVA010000005.1"/>
</dbReference>
<feature type="compositionally biased region" description="Basic and acidic residues" evidence="4">
    <location>
        <begin position="114"/>
        <end position="126"/>
    </location>
</feature>
<comment type="caution">
    <text evidence="6">The sequence shown here is derived from an EMBL/GenBank/DDBJ whole genome shotgun (WGS) entry which is preliminary data.</text>
</comment>
<keyword evidence="2 3" id="KW-0408">Iron</keyword>
<evidence type="ECO:0000256" key="4">
    <source>
        <dbReference type="SAM" id="MobiDB-lite"/>
    </source>
</evidence>
<dbReference type="InterPro" id="IPR009056">
    <property type="entry name" value="Cyt_c-like_dom"/>
</dbReference>
<keyword evidence="3" id="KW-0349">Heme</keyword>
<keyword evidence="6" id="KW-0378">Hydrolase</keyword>
<gene>
    <name evidence="6" type="ORF">KUG47_11915</name>
</gene>
<dbReference type="GO" id="GO:0009055">
    <property type="term" value="F:electron transfer activity"/>
    <property type="evidence" value="ECO:0007669"/>
    <property type="project" value="InterPro"/>
</dbReference>
<evidence type="ECO:0000313" key="7">
    <source>
        <dbReference type="Proteomes" id="UP000752297"/>
    </source>
</evidence>
<evidence type="ECO:0000259" key="5">
    <source>
        <dbReference type="PROSITE" id="PS51007"/>
    </source>
</evidence>